<dbReference type="SUPFAM" id="SSF52540">
    <property type="entry name" value="P-loop containing nucleoside triphosphate hydrolases"/>
    <property type="match status" value="1"/>
</dbReference>
<dbReference type="PANTHER" id="PTHR19229">
    <property type="entry name" value="ATP-BINDING CASSETTE TRANSPORTER SUBFAMILY A ABCA"/>
    <property type="match status" value="1"/>
</dbReference>
<dbReference type="Proteomes" id="UP000631114">
    <property type="component" value="Unassembled WGS sequence"/>
</dbReference>
<organism evidence="4 5">
    <name type="scientific">Coptis chinensis</name>
    <dbReference type="NCBI Taxonomy" id="261450"/>
    <lineage>
        <taxon>Eukaryota</taxon>
        <taxon>Viridiplantae</taxon>
        <taxon>Streptophyta</taxon>
        <taxon>Embryophyta</taxon>
        <taxon>Tracheophyta</taxon>
        <taxon>Spermatophyta</taxon>
        <taxon>Magnoliopsida</taxon>
        <taxon>Ranunculales</taxon>
        <taxon>Ranunculaceae</taxon>
        <taxon>Coptidoideae</taxon>
        <taxon>Coptis</taxon>
    </lineage>
</organism>
<proteinExistence type="inferred from homology"/>
<evidence type="ECO:0000313" key="5">
    <source>
        <dbReference type="Proteomes" id="UP000631114"/>
    </source>
</evidence>
<dbReference type="GO" id="GO:0005524">
    <property type="term" value="F:ATP binding"/>
    <property type="evidence" value="ECO:0007669"/>
    <property type="project" value="InterPro"/>
</dbReference>
<feature type="domain" description="ABC transporter" evidence="2">
    <location>
        <begin position="145"/>
        <end position="283"/>
    </location>
</feature>
<dbReference type="GO" id="GO:0005319">
    <property type="term" value="F:lipid transporter activity"/>
    <property type="evidence" value="ECO:0007669"/>
    <property type="project" value="TreeGrafter"/>
</dbReference>
<evidence type="ECO:0000259" key="2">
    <source>
        <dbReference type="Pfam" id="PF00005"/>
    </source>
</evidence>
<dbReference type="GO" id="GO:0016020">
    <property type="term" value="C:membrane"/>
    <property type="evidence" value="ECO:0007669"/>
    <property type="project" value="InterPro"/>
</dbReference>
<evidence type="ECO:0000313" key="4">
    <source>
        <dbReference type="EMBL" id="KAF9594046.1"/>
    </source>
</evidence>
<dbReference type="InterPro" id="IPR020810">
    <property type="entry name" value="Enolase_C"/>
</dbReference>
<comment type="similarity">
    <text evidence="1">Belongs to the ABC transporter superfamily. ABCA family. CPR flippase (TC 3.A.1.211) subfamily.</text>
</comment>
<dbReference type="GO" id="GO:0140359">
    <property type="term" value="F:ABC-type transporter activity"/>
    <property type="evidence" value="ECO:0007669"/>
    <property type="project" value="InterPro"/>
</dbReference>
<accession>A0A835H6A4</accession>
<gene>
    <name evidence="4" type="ORF">IFM89_026978</name>
</gene>
<comment type="caution">
    <text evidence="4">The sequence shown here is derived from an EMBL/GenBank/DDBJ whole genome shotgun (WGS) entry which is preliminary data.</text>
</comment>
<keyword evidence="5" id="KW-1185">Reference proteome</keyword>
<evidence type="ECO:0000259" key="3">
    <source>
        <dbReference type="Pfam" id="PF00113"/>
    </source>
</evidence>
<dbReference type="GO" id="GO:0016887">
    <property type="term" value="F:ATP hydrolysis activity"/>
    <property type="evidence" value="ECO:0007669"/>
    <property type="project" value="InterPro"/>
</dbReference>
<dbReference type="InterPro" id="IPR027417">
    <property type="entry name" value="P-loop_NTPase"/>
</dbReference>
<dbReference type="Pfam" id="PF00113">
    <property type="entry name" value="Enolase_C"/>
    <property type="match status" value="1"/>
</dbReference>
<dbReference type="InterPro" id="IPR026082">
    <property type="entry name" value="ABCA"/>
</dbReference>
<sequence>MPNLDSSNGLEVRKNIVVVEEGAHQEPTVKTIGFDFTLLLLLYKDDRVSVVVDMGGRNPSKAYGQDNSDGMGTAEWRAAKSLAYYKRGDYVHGLKKIHNGSLAQMGELLGVGVPSSCIPGDGGSNPPGSFFFLHRISSNPPLYSQMIGLTIPTSGTAFIQGMDIRTDMNKIYTSMGVCPQHDLLWEKLTGREHLLFYGRLKNLKGSALTQVNFCHVIPVLLAHLWLMILKMAHYTYGYLLRTAVEESLKNFNLFHGGVGDKRTHKYSGGMKRRLSVAISLIGDRNSELDPASPKPLMECRKASKAEPCNYSDQRVVTGVCVCMWTGGDCCVCGGGGDCCVCGGDCCVCGEDCCVWWCVCQLVVCVVTGGGVCGLSVIKKKYGQDATNVGDEGGFAPNIQLLQTLSIRGHDFDGGGSGIGGDEESSDWGFMSIG</sequence>
<protein>
    <submittedName>
        <fullName evidence="4">Uncharacterized protein</fullName>
    </submittedName>
</protein>
<dbReference type="EMBL" id="JADFTS010000008">
    <property type="protein sequence ID" value="KAF9594046.1"/>
    <property type="molecule type" value="Genomic_DNA"/>
</dbReference>
<dbReference type="Pfam" id="PF00005">
    <property type="entry name" value="ABC_tran"/>
    <property type="match status" value="1"/>
</dbReference>
<dbReference type="PANTHER" id="PTHR19229:SF154">
    <property type="entry name" value="ABC TRANSPORTER A FAMILY MEMBER 3-RELATED"/>
    <property type="match status" value="1"/>
</dbReference>
<dbReference type="OrthoDB" id="656790at2759"/>
<reference evidence="4 5" key="1">
    <citation type="submission" date="2020-10" db="EMBL/GenBank/DDBJ databases">
        <title>The Coptis chinensis genome and diversification of protoberbering-type alkaloids.</title>
        <authorList>
            <person name="Wang B."/>
            <person name="Shu S."/>
            <person name="Song C."/>
            <person name="Liu Y."/>
        </authorList>
    </citation>
    <scope>NUCLEOTIDE SEQUENCE [LARGE SCALE GENOMIC DNA]</scope>
    <source>
        <strain evidence="4">HL-2020</strain>
        <tissue evidence="4">Leaf</tissue>
    </source>
</reference>
<feature type="domain" description="Enolase C-terminal TIM barrel" evidence="3">
    <location>
        <begin position="375"/>
        <end position="399"/>
    </location>
</feature>
<dbReference type="AlphaFoldDB" id="A0A835H6A4"/>
<dbReference type="InterPro" id="IPR003439">
    <property type="entry name" value="ABC_transporter-like_ATP-bd"/>
</dbReference>
<name>A0A835H6A4_9MAGN</name>
<evidence type="ECO:0000256" key="1">
    <source>
        <dbReference type="ARBA" id="ARBA00008526"/>
    </source>
</evidence>
<dbReference type="Gene3D" id="3.40.50.300">
    <property type="entry name" value="P-loop containing nucleotide triphosphate hydrolases"/>
    <property type="match status" value="1"/>
</dbReference>